<accession>A0A6G1IUZ9</accession>
<proteinExistence type="predicted"/>
<evidence type="ECO:0000313" key="1">
    <source>
        <dbReference type="EMBL" id="KAF2681709.1"/>
    </source>
</evidence>
<protein>
    <submittedName>
        <fullName evidence="1">Uncharacterized protein</fullName>
    </submittedName>
</protein>
<sequence>MPPKWSRRCSNEENVALTRSIDFSVGPEADWVENLLLVSSRKGLLADGGCRSSPGTEAVKETLGQGDHCGGNGGIHSASFTATTPNQPAHRLCAPSKCGARWQGAHSRQRSDSLFKLKEEATAQRQLAKGTPPLARTVQAIHEAMTRVPCAHHARMLFLFASLSKRSGEHLPHRSNDYAASCTARKKQYMPMHLYKLVLCSLQSPTHPTTSSPSPVNISPPSVRRMARNILSPAQRQWNVSNAAAPSASFYQAQMRCRHTHALCRSWVWFGYQ</sequence>
<reference evidence="1" key="1">
    <citation type="journal article" date="2020" name="Stud. Mycol.">
        <title>101 Dothideomycetes genomes: a test case for predicting lifestyles and emergence of pathogens.</title>
        <authorList>
            <person name="Haridas S."/>
            <person name="Albert R."/>
            <person name="Binder M."/>
            <person name="Bloem J."/>
            <person name="Labutti K."/>
            <person name="Salamov A."/>
            <person name="Andreopoulos B."/>
            <person name="Baker S."/>
            <person name="Barry K."/>
            <person name="Bills G."/>
            <person name="Bluhm B."/>
            <person name="Cannon C."/>
            <person name="Castanera R."/>
            <person name="Culley D."/>
            <person name="Daum C."/>
            <person name="Ezra D."/>
            <person name="Gonzalez J."/>
            <person name="Henrissat B."/>
            <person name="Kuo A."/>
            <person name="Liang C."/>
            <person name="Lipzen A."/>
            <person name="Lutzoni F."/>
            <person name="Magnuson J."/>
            <person name="Mondo S."/>
            <person name="Nolan M."/>
            <person name="Ohm R."/>
            <person name="Pangilinan J."/>
            <person name="Park H.-J."/>
            <person name="Ramirez L."/>
            <person name="Alfaro M."/>
            <person name="Sun H."/>
            <person name="Tritt A."/>
            <person name="Yoshinaga Y."/>
            <person name="Zwiers L.-H."/>
            <person name="Turgeon B."/>
            <person name="Goodwin S."/>
            <person name="Spatafora J."/>
            <person name="Crous P."/>
            <person name="Grigoriev I."/>
        </authorList>
    </citation>
    <scope>NUCLEOTIDE SEQUENCE</scope>
    <source>
        <strain evidence="1">CBS 122367</strain>
    </source>
</reference>
<dbReference type="EMBL" id="MU005590">
    <property type="protein sequence ID" value="KAF2681709.1"/>
    <property type="molecule type" value="Genomic_DNA"/>
</dbReference>
<organism evidence="1 2">
    <name type="scientific">Lentithecium fluviatile CBS 122367</name>
    <dbReference type="NCBI Taxonomy" id="1168545"/>
    <lineage>
        <taxon>Eukaryota</taxon>
        <taxon>Fungi</taxon>
        <taxon>Dikarya</taxon>
        <taxon>Ascomycota</taxon>
        <taxon>Pezizomycotina</taxon>
        <taxon>Dothideomycetes</taxon>
        <taxon>Pleosporomycetidae</taxon>
        <taxon>Pleosporales</taxon>
        <taxon>Massarineae</taxon>
        <taxon>Lentitheciaceae</taxon>
        <taxon>Lentithecium</taxon>
    </lineage>
</organism>
<evidence type="ECO:0000313" key="2">
    <source>
        <dbReference type="Proteomes" id="UP000799291"/>
    </source>
</evidence>
<gene>
    <name evidence="1" type="ORF">K458DRAFT_456773</name>
</gene>
<dbReference type="Proteomes" id="UP000799291">
    <property type="component" value="Unassembled WGS sequence"/>
</dbReference>
<name>A0A6G1IUZ9_9PLEO</name>
<dbReference type="AlphaFoldDB" id="A0A6G1IUZ9"/>
<keyword evidence="2" id="KW-1185">Reference proteome</keyword>